<dbReference type="AlphaFoldDB" id="A0A4R2GL83"/>
<dbReference type="GO" id="GO:0000105">
    <property type="term" value="P:L-histidine biosynthetic process"/>
    <property type="evidence" value="ECO:0007669"/>
    <property type="project" value="UniProtKB-UniRule"/>
</dbReference>
<evidence type="ECO:0000256" key="6">
    <source>
        <dbReference type="ARBA" id="ARBA00023102"/>
    </source>
</evidence>
<evidence type="ECO:0000256" key="2">
    <source>
        <dbReference type="ARBA" id="ARBA00009152"/>
    </source>
</evidence>
<evidence type="ECO:0000259" key="9">
    <source>
        <dbReference type="Pfam" id="PF02811"/>
    </source>
</evidence>
<evidence type="ECO:0000256" key="3">
    <source>
        <dbReference type="ARBA" id="ARBA00013085"/>
    </source>
</evidence>
<reference evidence="10 11" key="1">
    <citation type="submission" date="2019-03" db="EMBL/GenBank/DDBJ databases">
        <title>Genomic Encyclopedia of Type Strains, Phase IV (KMG-IV): sequencing the most valuable type-strain genomes for metagenomic binning, comparative biology and taxonomic classification.</title>
        <authorList>
            <person name="Goeker M."/>
        </authorList>
    </citation>
    <scope>NUCLEOTIDE SEQUENCE [LARGE SCALE GENOMIC DNA]</scope>
    <source>
        <strain evidence="10 11">DSM 24179</strain>
    </source>
</reference>
<evidence type="ECO:0000313" key="11">
    <source>
        <dbReference type="Proteomes" id="UP000295221"/>
    </source>
</evidence>
<comment type="caution">
    <text evidence="10">The sequence shown here is derived from an EMBL/GenBank/DDBJ whole genome shotgun (WGS) entry which is preliminary data.</text>
</comment>
<name>A0A4R2GL83_9BACT</name>
<dbReference type="Proteomes" id="UP000295221">
    <property type="component" value="Unassembled WGS sequence"/>
</dbReference>
<dbReference type="NCBIfam" id="TIGR01856">
    <property type="entry name" value="hisJ_fam"/>
    <property type="match status" value="1"/>
</dbReference>
<keyword evidence="11" id="KW-1185">Reference proteome</keyword>
<keyword evidence="4 8" id="KW-0028">Amino-acid biosynthesis</keyword>
<dbReference type="GO" id="GO:0005737">
    <property type="term" value="C:cytoplasm"/>
    <property type="evidence" value="ECO:0007669"/>
    <property type="project" value="TreeGrafter"/>
</dbReference>
<dbReference type="InterPro" id="IPR004013">
    <property type="entry name" value="PHP_dom"/>
</dbReference>
<comment type="similarity">
    <text evidence="2 8">Belongs to the PHP hydrolase family. HisK subfamily.</text>
</comment>
<dbReference type="SUPFAM" id="SSF89550">
    <property type="entry name" value="PHP domain-like"/>
    <property type="match status" value="1"/>
</dbReference>
<dbReference type="InterPro" id="IPR010140">
    <property type="entry name" value="Histidinol_P_phosphatase_HisJ"/>
</dbReference>
<dbReference type="UniPathway" id="UPA00031">
    <property type="reaction ID" value="UER00013"/>
</dbReference>
<evidence type="ECO:0000256" key="4">
    <source>
        <dbReference type="ARBA" id="ARBA00022605"/>
    </source>
</evidence>
<sequence length="286" mass="33002">MSWSNYHGHSYYCDGRKAPEEYIPAALEQGMKIIGFSCHAPVPFETGWTMPGDKLPQYLLDIEQLQSKNFNGLLVLKSLEVDYIPEIAGSLHPDILAANLDYVVGSIHYVDRFPSGQHWSIDNSNEEFEQGVAEIFNGNVRSAVSRYFQLQIEMLRYQPPNIIGHMDKIRMHNVVKQHFDEDDDWYVDLVRETMLMAKEKNVIVEINTKYFAKNGLLFPDSKHFKWMFENNIPATINSDAHDPEKLTSGFSQVAKLLMEAGYTKLMEWNDGKFIPMSFNENGIEWH</sequence>
<dbReference type="RefSeq" id="WP_132433237.1">
    <property type="nucleotide sequence ID" value="NZ_SLWK01000003.1"/>
</dbReference>
<protein>
    <recommendedName>
        <fullName evidence="3 8">Histidinol-phosphatase</fullName>
        <shortName evidence="8">HolPase</shortName>
        <ecNumber evidence="3 8">3.1.3.15</ecNumber>
    </recommendedName>
</protein>
<feature type="domain" description="PHP" evidence="9">
    <location>
        <begin position="6"/>
        <end position="208"/>
    </location>
</feature>
<dbReference type="EC" id="3.1.3.15" evidence="3 8"/>
<dbReference type="Pfam" id="PF02811">
    <property type="entry name" value="PHP"/>
    <property type="match status" value="1"/>
</dbReference>
<keyword evidence="5 8" id="KW-0378">Hydrolase</keyword>
<evidence type="ECO:0000256" key="7">
    <source>
        <dbReference type="ARBA" id="ARBA00049158"/>
    </source>
</evidence>
<dbReference type="InterPro" id="IPR016195">
    <property type="entry name" value="Pol/histidinol_Pase-like"/>
</dbReference>
<evidence type="ECO:0000313" key="10">
    <source>
        <dbReference type="EMBL" id="TCO09337.1"/>
    </source>
</evidence>
<dbReference type="PANTHER" id="PTHR21039">
    <property type="entry name" value="HISTIDINOL PHOSPHATASE-RELATED"/>
    <property type="match status" value="1"/>
</dbReference>
<dbReference type="PANTHER" id="PTHR21039:SF0">
    <property type="entry name" value="HISTIDINOL-PHOSPHATASE"/>
    <property type="match status" value="1"/>
</dbReference>
<evidence type="ECO:0000256" key="1">
    <source>
        <dbReference type="ARBA" id="ARBA00004970"/>
    </source>
</evidence>
<dbReference type="EMBL" id="SLWK01000003">
    <property type="protein sequence ID" value="TCO09337.1"/>
    <property type="molecule type" value="Genomic_DNA"/>
</dbReference>
<dbReference type="CDD" id="cd12110">
    <property type="entry name" value="PHP_HisPPase_Hisj_like"/>
    <property type="match status" value="1"/>
</dbReference>
<evidence type="ECO:0000256" key="8">
    <source>
        <dbReference type="RuleBase" id="RU366003"/>
    </source>
</evidence>
<proteinExistence type="inferred from homology"/>
<dbReference type="GO" id="GO:0004401">
    <property type="term" value="F:histidinol-phosphatase activity"/>
    <property type="evidence" value="ECO:0007669"/>
    <property type="project" value="UniProtKB-UniRule"/>
</dbReference>
<dbReference type="Gene3D" id="3.20.20.140">
    <property type="entry name" value="Metal-dependent hydrolases"/>
    <property type="match status" value="1"/>
</dbReference>
<comment type="catalytic activity">
    <reaction evidence="7 8">
        <text>L-histidinol phosphate + H2O = L-histidinol + phosphate</text>
        <dbReference type="Rhea" id="RHEA:14465"/>
        <dbReference type="ChEBI" id="CHEBI:15377"/>
        <dbReference type="ChEBI" id="CHEBI:43474"/>
        <dbReference type="ChEBI" id="CHEBI:57699"/>
        <dbReference type="ChEBI" id="CHEBI:57980"/>
        <dbReference type="EC" id="3.1.3.15"/>
    </reaction>
</comment>
<evidence type="ECO:0000256" key="5">
    <source>
        <dbReference type="ARBA" id="ARBA00022801"/>
    </source>
</evidence>
<accession>A0A4R2GL83</accession>
<organism evidence="10 11">
    <name type="scientific">Natronoflexus pectinivorans</name>
    <dbReference type="NCBI Taxonomy" id="682526"/>
    <lineage>
        <taxon>Bacteria</taxon>
        <taxon>Pseudomonadati</taxon>
        <taxon>Bacteroidota</taxon>
        <taxon>Bacteroidia</taxon>
        <taxon>Marinilabiliales</taxon>
        <taxon>Marinilabiliaceae</taxon>
        <taxon>Natronoflexus</taxon>
    </lineage>
</organism>
<dbReference type="OrthoDB" id="9775255at2"/>
<comment type="pathway">
    <text evidence="1 8">Amino-acid biosynthesis; L-histidine biosynthesis; L-histidine from 5-phospho-alpha-D-ribose 1-diphosphate: step 8/9.</text>
</comment>
<gene>
    <name evidence="10" type="ORF">EV194_103249</name>
</gene>
<keyword evidence="6 8" id="KW-0368">Histidine biosynthesis</keyword>